<dbReference type="PANTHER" id="PTHR12917">
    <property type="entry name" value="ASPARTYL PROTEASE DDI-RELATED"/>
    <property type="match status" value="1"/>
</dbReference>
<name>A0A1Q3CWZ4_CEPFO</name>
<feature type="region of interest" description="Disordered" evidence="1">
    <location>
        <begin position="13"/>
        <end position="52"/>
    </location>
</feature>
<dbReference type="SUPFAM" id="SSF50630">
    <property type="entry name" value="Acid proteases"/>
    <property type="match status" value="1"/>
</dbReference>
<gene>
    <name evidence="2" type="ORF">CFOL_v3_28208</name>
</gene>
<evidence type="ECO:0000256" key="1">
    <source>
        <dbReference type="SAM" id="MobiDB-lite"/>
    </source>
</evidence>
<sequence length="184" mass="19550">MSAVDALVYFRMIKSNHGPSSSGRAKPKEKGKQKKGKGAGKKNYDPSGKGKAKALEVWKEEKASSGCFICEGPHSARDCPRRGALNAVMAQGENEGNADSEGPTRVAPLQLSNALRTVPPSDLLYVNMKVQGQHVSAMVDTGAAHSFLAERMVNQLSLRVDKHGSRIKAVNSQAQAVAGMVHGV</sequence>
<comment type="caution">
    <text evidence="2">The sequence shown here is derived from an EMBL/GenBank/DDBJ whole genome shotgun (WGS) entry which is preliminary data.</text>
</comment>
<dbReference type="Proteomes" id="UP000187406">
    <property type="component" value="Unassembled WGS sequence"/>
</dbReference>
<proteinExistence type="predicted"/>
<protein>
    <submittedName>
        <fullName evidence="2">Gag-asp_proteas domain-containing protein</fullName>
    </submittedName>
</protein>
<feature type="compositionally biased region" description="Basic residues" evidence="1">
    <location>
        <begin position="25"/>
        <end position="40"/>
    </location>
</feature>
<dbReference type="OrthoDB" id="1194100at2759"/>
<accession>A0A1Q3CWZ4</accession>
<dbReference type="Pfam" id="PF13975">
    <property type="entry name" value="gag-asp_proteas"/>
    <property type="match status" value="1"/>
</dbReference>
<organism evidence="2 3">
    <name type="scientific">Cephalotus follicularis</name>
    <name type="common">Albany pitcher plant</name>
    <dbReference type="NCBI Taxonomy" id="3775"/>
    <lineage>
        <taxon>Eukaryota</taxon>
        <taxon>Viridiplantae</taxon>
        <taxon>Streptophyta</taxon>
        <taxon>Embryophyta</taxon>
        <taxon>Tracheophyta</taxon>
        <taxon>Spermatophyta</taxon>
        <taxon>Magnoliopsida</taxon>
        <taxon>eudicotyledons</taxon>
        <taxon>Gunneridae</taxon>
        <taxon>Pentapetalae</taxon>
        <taxon>rosids</taxon>
        <taxon>fabids</taxon>
        <taxon>Oxalidales</taxon>
        <taxon>Cephalotaceae</taxon>
        <taxon>Cephalotus</taxon>
    </lineage>
</organism>
<dbReference type="EMBL" id="BDDD01003353">
    <property type="protein sequence ID" value="GAV84766.1"/>
    <property type="molecule type" value="Genomic_DNA"/>
</dbReference>
<dbReference type="CDD" id="cd00303">
    <property type="entry name" value="retropepsin_like"/>
    <property type="match status" value="1"/>
</dbReference>
<dbReference type="InterPro" id="IPR021109">
    <property type="entry name" value="Peptidase_aspartic_dom_sf"/>
</dbReference>
<evidence type="ECO:0000313" key="3">
    <source>
        <dbReference type="Proteomes" id="UP000187406"/>
    </source>
</evidence>
<keyword evidence="3" id="KW-1185">Reference proteome</keyword>
<dbReference type="Gene3D" id="2.40.70.10">
    <property type="entry name" value="Acid Proteases"/>
    <property type="match status" value="1"/>
</dbReference>
<dbReference type="AlphaFoldDB" id="A0A1Q3CWZ4"/>
<dbReference type="PANTHER" id="PTHR12917:SF18">
    <property type="entry name" value="DNA DAMAGE-INDUCIBLE PROTEIN 1-LIKE"/>
    <property type="match status" value="1"/>
</dbReference>
<reference evidence="3" key="1">
    <citation type="submission" date="2016-04" db="EMBL/GenBank/DDBJ databases">
        <title>Cephalotus genome sequencing.</title>
        <authorList>
            <person name="Fukushima K."/>
            <person name="Hasebe M."/>
            <person name="Fang X."/>
        </authorList>
    </citation>
    <scope>NUCLEOTIDE SEQUENCE [LARGE SCALE GENOMIC DNA]</scope>
    <source>
        <strain evidence="3">cv. St1</strain>
    </source>
</reference>
<evidence type="ECO:0000313" key="2">
    <source>
        <dbReference type="EMBL" id="GAV84766.1"/>
    </source>
</evidence>
<dbReference type="InParanoid" id="A0A1Q3CWZ4"/>